<evidence type="ECO:0000256" key="12">
    <source>
        <dbReference type="ARBA" id="ARBA00022777"/>
    </source>
</evidence>
<evidence type="ECO:0000256" key="10">
    <source>
        <dbReference type="ARBA" id="ARBA00022723"/>
    </source>
</evidence>
<keyword evidence="10" id="KW-0479">Metal-binding</keyword>
<keyword evidence="12 21" id="KW-0418">Kinase</keyword>
<feature type="compositionally biased region" description="Basic and acidic residues" evidence="25">
    <location>
        <begin position="502"/>
        <end position="522"/>
    </location>
</feature>
<evidence type="ECO:0000256" key="5">
    <source>
        <dbReference type="ARBA" id="ARBA00016038"/>
    </source>
</evidence>
<keyword evidence="14 21" id="KW-0067">ATP-binding</keyword>
<dbReference type="GO" id="GO:0004674">
    <property type="term" value="F:protein serine/threonine kinase activity"/>
    <property type="evidence" value="ECO:0007669"/>
    <property type="project" value="UniProtKB-KW"/>
</dbReference>
<comment type="catalytic activity">
    <reaction evidence="18">
        <text>ATP + H2O = ADP + phosphate + H(+)</text>
        <dbReference type="Rhea" id="RHEA:13065"/>
        <dbReference type="ChEBI" id="CHEBI:15377"/>
        <dbReference type="ChEBI" id="CHEBI:15378"/>
        <dbReference type="ChEBI" id="CHEBI:30616"/>
        <dbReference type="ChEBI" id="CHEBI:43474"/>
        <dbReference type="ChEBI" id="CHEBI:456216"/>
    </reaction>
</comment>
<dbReference type="Gene3D" id="3.30.200.20">
    <property type="entry name" value="Phosphorylase Kinase, domain 1"/>
    <property type="match status" value="1"/>
</dbReference>
<feature type="domain" description="RIO kinase" evidence="26">
    <location>
        <begin position="152"/>
        <end position="388"/>
    </location>
</feature>
<dbReference type="GO" id="GO:0046872">
    <property type="term" value="F:metal ion binding"/>
    <property type="evidence" value="ECO:0007669"/>
    <property type="project" value="UniProtKB-KW"/>
</dbReference>
<feature type="compositionally biased region" description="Acidic residues" evidence="25">
    <location>
        <begin position="476"/>
        <end position="494"/>
    </location>
</feature>
<comment type="catalytic activity">
    <reaction evidence="17 21">
        <text>L-seryl-[protein] + ATP = O-phospho-L-seryl-[protein] + ADP + H(+)</text>
        <dbReference type="Rhea" id="RHEA:17989"/>
        <dbReference type="Rhea" id="RHEA-COMP:9863"/>
        <dbReference type="Rhea" id="RHEA-COMP:11604"/>
        <dbReference type="ChEBI" id="CHEBI:15378"/>
        <dbReference type="ChEBI" id="CHEBI:29999"/>
        <dbReference type="ChEBI" id="CHEBI:30616"/>
        <dbReference type="ChEBI" id="CHEBI:83421"/>
        <dbReference type="ChEBI" id="CHEBI:456216"/>
        <dbReference type="EC" id="2.7.11.1"/>
    </reaction>
</comment>
<dbReference type="CDD" id="cd05147">
    <property type="entry name" value="RIO1_euk"/>
    <property type="match status" value="1"/>
</dbReference>
<keyword evidence="6" id="KW-0963">Cytoplasm</keyword>
<keyword evidence="13" id="KW-0378">Hydrolase</keyword>
<evidence type="ECO:0000256" key="24">
    <source>
        <dbReference type="PIRSR" id="PIRSR038147-3"/>
    </source>
</evidence>
<evidence type="ECO:0000256" key="19">
    <source>
        <dbReference type="ARBA" id="ARBA00057025"/>
    </source>
</evidence>
<evidence type="ECO:0000256" key="6">
    <source>
        <dbReference type="ARBA" id="ARBA00022490"/>
    </source>
</evidence>
<comment type="function">
    <text evidence="19">Involved in the final steps of cytoplasmic maturation of the 40S ribosomal subunit. Involved in processing of 18S-E pre-rRNA to the mature 18S rRNA. Required for the recycling of NOB1 and PNO1 from the late 40S precursor. The association with the very late 40S subunit intermediate may involve a translation-like checkpoint point cycle preceeding the binding to the 60S ribosomal subunit. Despite the protein kinase domain is proposed to act predominantly as an ATPase. The catalytic activity regulates its dynamic association with the 40S subunit. In addition to its role in ribosomal biogenesis acts as an adapter protein by recruiting NCL/nucleolin the to PRMT5 complex for its symmetrical methylation.</text>
</comment>
<dbReference type="PANTHER" id="PTHR45723">
    <property type="entry name" value="SERINE/THREONINE-PROTEIN KINASE RIO1"/>
    <property type="match status" value="1"/>
</dbReference>
<evidence type="ECO:0000256" key="11">
    <source>
        <dbReference type="ARBA" id="ARBA00022741"/>
    </source>
</evidence>
<evidence type="ECO:0000256" key="23">
    <source>
        <dbReference type="PIRSR" id="PIRSR038147-2"/>
    </source>
</evidence>
<evidence type="ECO:0000256" key="2">
    <source>
        <dbReference type="ARBA" id="ARBA00004496"/>
    </source>
</evidence>
<evidence type="ECO:0000256" key="3">
    <source>
        <dbReference type="ARBA" id="ARBA00009196"/>
    </source>
</evidence>
<feature type="active site" description="Proton acceptor" evidence="22">
    <location>
        <position position="325"/>
    </location>
</feature>
<sequence length="547" mass="63254">MDYRRLLMSRVVPGQFDDADSSDSENVNLKIIKAEDGILFEDFQNNVTKKSESEIKVEEEEEEDYDDDSDWDWDDGVGKLTKGYVWNGGSNPQANRQISNYSSARMSTPADKVLRKFENKINLDKLNVTDSVINKVTEKSRQKEADMYRIKDKADRATVEQVLDPRTRMILFKMLTRGIISEINGCISTGKEANVYHASTINGESRAIKIYKTSILVFKDRDKYVSGEFRFRRGYCKGNPRKMVKTWAEKEMRNLIRLNTAEIPCPEPIMLRSHVLVMGFIGKDDMPAPLLKNVQLSESKARELYLQVIQYMRRMYQDARLVHADLSEFNMLYHGGDVYIIDVSQSVEHDHPHALEFLRKDCANVNDFFLKHAVAIMTVRELFEFITDPSITPENMDDYLSKVFKRAYIPRTLNEVKNYERDMDIMMKLKEEDMAMNAQQDNILYQTVTGLKKDLSGVQKVPALLENKVKEKTCSDSEDTGSSECSDADSEEEGDRAHCKKHPTDPDIDKKERKKMVKEAQREKRKNKIPKHVKKRKEKTAKTKKGK</sequence>
<evidence type="ECO:0000256" key="7">
    <source>
        <dbReference type="ARBA" id="ARBA00022517"/>
    </source>
</evidence>
<dbReference type="EMBL" id="CABDUW010000569">
    <property type="protein sequence ID" value="VTJ71524.1"/>
    <property type="molecule type" value="Genomic_DNA"/>
</dbReference>
<comment type="catalytic activity">
    <reaction evidence="16 21">
        <text>L-threonyl-[protein] + ATP = O-phospho-L-threonyl-[protein] + ADP + H(+)</text>
        <dbReference type="Rhea" id="RHEA:46608"/>
        <dbReference type="Rhea" id="RHEA-COMP:11060"/>
        <dbReference type="Rhea" id="RHEA-COMP:11605"/>
        <dbReference type="ChEBI" id="CHEBI:15378"/>
        <dbReference type="ChEBI" id="CHEBI:30013"/>
        <dbReference type="ChEBI" id="CHEBI:30616"/>
        <dbReference type="ChEBI" id="CHEBI:61977"/>
        <dbReference type="ChEBI" id="CHEBI:456216"/>
        <dbReference type="EC" id="2.7.11.1"/>
    </reaction>
</comment>
<feature type="active site" description="4-aspartylphosphate intermediate" evidence="22">
    <location>
        <position position="342"/>
    </location>
</feature>
<feature type="binding site" evidence="24">
    <location>
        <position position="330"/>
    </location>
    <ligand>
        <name>Mg(2+)</name>
        <dbReference type="ChEBI" id="CHEBI:18420"/>
    </ligand>
</feature>
<organism evidence="27 28">
    <name type="scientific">Marmota monax</name>
    <name type="common">Woodchuck</name>
    <dbReference type="NCBI Taxonomy" id="9995"/>
    <lineage>
        <taxon>Eukaryota</taxon>
        <taxon>Metazoa</taxon>
        <taxon>Chordata</taxon>
        <taxon>Craniata</taxon>
        <taxon>Vertebrata</taxon>
        <taxon>Euteleostomi</taxon>
        <taxon>Mammalia</taxon>
        <taxon>Eutheria</taxon>
        <taxon>Euarchontoglires</taxon>
        <taxon>Glires</taxon>
        <taxon>Rodentia</taxon>
        <taxon>Sciuromorpha</taxon>
        <taxon>Sciuridae</taxon>
        <taxon>Xerinae</taxon>
        <taxon>Marmotini</taxon>
        <taxon>Marmota</taxon>
    </lineage>
</organism>
<name>A0A5E4BPD8_MARMO</name>
<reference evidence="27" key="1">
    <citation type="submission" date="2019-04" db="EMBL/GenBank/DDBJ databases">
        <authorList>
            <person name="Alioto T."/>
            <person name="Alioto T."/>
        </authorList>
    </citation>
    <scope>NUCLEOTIDE SEQUENCE [LARGE SCALE GENOMIC DNA]</scope>
</reference>
<comment type="caution">
    <text evidence="27">The sequence shown here is derived from an EMBL/GenBank/DDBJ whole genome shotgun (WGS) entry which is preliminary data.</text>
</comment>
<dbReference type="Gene3D" id="1.10.510.10">
    <property type="entry name" value="Transferase(Phosphotransferase) domain 1"/>
    <property type="match status" value="1"/>
</dbReference>
<feature type="binding site" evidence="24">
    <location>
        <position position="342"/>
    </location>
    <ligand>
        <name>Mg(2+)</name>
        <dbReference type="ChEBI" id="CHEBI:18420"/>
    </ligand>
</feature>
<feature type="region of interest" description="Disordered" evidence="25">
    <location>
        <begin position="50"/>
        <end position="72"/>
    </location>
</feature>
<evidence type="ECO:0000313" key="27">
    <source>
        <dbReference type="EMBL" id="VTJ71524.1"/>
    </source>
</evidence>
<evidence type="ECO:0000256" key="1">
    <source>
        <dbReference type="ARBA" id="ARBA00001946"/>
    </source>
</evidence>
<feature type="binding site" evidence="23">
    <location>
        <position position="279"/>
    </location>
    <ligand>
        <name>ATP</name>
        <dbReference type="ChEBI" id="CHEBI:30616"/>
    </ligand>
</feature>
<dbReference type="GO" id="GO:0016887">
    <property type="term" value="F:ATP hydrolysis activity"/>
    <property type="evidence" value="ECO:0007669"/>
    <property type="project" value="RHEA"/>
</dbReference>
<feature type="compositionally biased region" description="Basic residues" evidence="25">
    <location>
        <begin position="523"/>
        <end position="547"/>
    </location>
</feature>
<evidence type="ECO:0000259" key="26">
    <source>
        <dbReference type="SMART" id="SM00090"/>
    </source>
</evidence>
<comment type="similarity">
    <text evidence="3 21">Belongs to the protein kinase superfamily. RIO-type Ser/Thr kinase family.</text>
</comment>
<evidence type="ECO:0000256" key="8">
    <source>
        <dbReference type="ARBA" id="ARBA00022527"/>
    </source>
</evidence>
<feature type="binding site" evidence="23">
    <location>
        <position position="209"/>
    </location>
    <ligand>
        <name>ATP</name>
        <dbReference type="ChEBI" id="CHEBI:30616"/>
    </ligand>
</feature>
<evidence type="ECO:0000256" key="4">
    <source>
        <dbReference type="ARBA" id="ARBA00012513"/>
    </source>
</evidence>
<dbReference type="PROSITE" id="PS01245">
    <property type="entry name" value="RIO1"/>
    <property type="match status" value="1"/>
</dbReference>
<dbReference type="InterPro" id="IPR017407">
    <property type="entry name" value="Ser/Thr_kinase_Rio1"/>
</dbReference>
<dbReference type="InterPro" id="IPR000687">
    <property type="entry name" value="RIO_kinase"/>
</dbReference>
<dbReference type="GO" id="GO:0042254">
    <property type="term" value="P:ribosome biogenesis"/>
    <property type="evidence" value="ECO:0007669"/>
    <property type="project" value="UniProtKB-KW"/>
</dbReference>
<evidence type="ECO:0000256" key="14">
    <source>
        <dbReference type="ARBA" id="ARBA00022840"/>
    </source>
</evidence>
<dbReference type="FunFam" id="3.30.200.20:FF:000148">
    <property type="entry name" value="Serine/threonine-protein kinase RIO1"/>
    <property type="match status" value="1"/>
</dbReference>
<feature type="binding site" evidence="23">
    <location>
        <position position="281"/>
    </location>
    <ligand>
        <name>ATP</name>
        <dbReference type="ChEBI" id="CHEBI:30616"/>
    </ligand>
</feature>
<feature type="region of interest" description="Disordered" evidence="25">
    <location>
        <begin position="470"/>
        <end position="547"/>
    </location>
</feature>
<keyword evidence="11 21" id="KW-0547">Nucleotide-binding</keyword>
<comment type="subunit">
    <text evidence="20">Associates with the precursor of the 40S ribosome subunit. Interacts (via its N-terminus) with PRMT5 (via its N-terminus). Interacts with WDR77. Found in a PRMT5 complex composed of PRMT5, WDR77 and RIOK1. Interacts (via its C-terminus) with NCL; this interaction targets NCL for PRTM5 methylation.</text>
</comment>
<dbReference type="InterPro" id="IPR011009">
    <property type="entry name" value="Kinase-like_dom_sf"/>
</dbReference>
<protein>
    <recommendedName>
        <fullName evidence="5 21">Serine/threonine-protein kinase RIO1</fullName>
        <ecNumber evidence="4 21">2.7.11.1</ecNumber>
    </recommendedName>
</protein>
<dbReference type="Pfam" id="PF01163">
    <property type="entry name" value="RIO1"/>
    <property type="match status" value="1"/>
</dbReference>
<evidence type="ECO:0000256" key="13">
    <source>
        <dbReference type="ARBA" id="ARBA00022801"/>
    </source>
</evidence>
<dbReference type="FunFam" id="1.10.510.10:FF:000232">
    <property type="entry name" value="Serine/threonine-protein kinase RIO1"/>
    <property type="match status" value="1"/>
</dbReference>
<dbReference type="GO" id="GO:0106310">
    <property type="term" value="F:protein serine kinase activity"/>
    <property type="evidence" value="ECO:0007669"/>
    <property type="project" value="RHEA"/>
</dbReference>
<proteinExistence type="inferred from homology"/>
<dbReference type="PIRSF" id="PIRSF038147">
    <property type="entry name" value="Ser/Thr_PK_RIO1"/>
    <property type="match status" value="1"/>
</dbReference>
<comment type="subcellular location">
    <subcellularLocation>
        <location evidence="2">Cytoplasm</location>
    </subcellularLocation>
</comment>
<evidence type="ECO:0000256" key="17">
    <source>
        <dbReference type="ARBA" id="ARBA00048679"/>
    </source>
</evidence>
<evidence type="ECO:0000256" key="25">
    <source>
        <dbReference type="SAM" id="MobiDB-lite"/>
    </source>
</evidence>
<evidence type="ECO:0000256" key="20">
    <source>
        <dbReference type="ARBA" id="ARBA00063876"/>
    </source>
</evidence>
<keyword evidence="8 21" id="KW-0723">Serine/threonine-protein kinase</keyword>
<dbReference type="SMART" id="SM00090">
    <property type="entry name" value="RIO"/>
    <property type="match status" value="1"/>
</dbReference>
<dbReference type="GO" id="GO:0005737">
    <property type="term" value="C:cytoplasm"/>
    <property type="evidence" value="ECO:0007669"/>
    <property type="project" value="UniProtKB-SubCell"/>
</dbReference>
<dbReference type="InterPro" id="IPR051272">
    <property type="entry name" value="RIO-type_Ser/Thr_kinase"/>
</dbReference>
<feature type="compositionally biased region" description="Acidic residues" evidence="25">
    <location>
        <begin position="57"/>
        <end position="72"/>
    </location>
</feature>
<evidence type="ECO:0000256" key="22">
    <source>
        <dbReference type="PIRSR" id="PIRSR038147-1"/>
    </source>
</evidence>
<evidence type="ECO:0000256" key="18">
    <source>
        <dbReference type="ARBA" id="ARBA00049360"/>
    </source>
</evidence>
<evidence type="ECO:0000256" key="15">
    <source>
        <dbReference type="ARBA" id="ARBA00022842"/>
    </source>
</evidence>
<accession>A0A5E4BPD8</accession>
<evidence type="ECO:0000256" key="21">
    <source>
        <dbReference type="PIRNR" id="PIRNR038147"/>
    </source>
</evidence>
<dbReference type="GO" id="GO:0005524">
    <property type="term" value="F:ATP binding"/>
    <property type="evidence" value="ECO:0007669"/>
    <property type="project" value="UniProtKB-KW"/>
</dbReference>
<evidence type="ECO:0000256" key="9">
    <source>
        <dbReference type="ARBA" id="ARBA00022679"/>
    </source>
</evidence>
<evidence type="ECO:0000256" key="16">
    <source>
        <dbReference type="ARBA" id="ARBA00047899"/>
    </source>
</evidence>
<dbReference type="Proteomes" id="UP000335636">
    <property type="component" value="Unassembled WGS sequence"/>
</dbReference>
<evidence type="ECO:0000313" key="28">
    <source>
        <dbReference type="Proteomes" id="UP000335636"/>
    </source>
</evidence>
<dbReference type="AlphaFoldDB" id="A0A5E4BPD8"/>
<dbReference type="SUPFAM" id="SSF56112">
    <property type="entry name" value="Protein kinase-like (PK-like)"/>
    <property type="match status" value="1"/>
</dbReference>
<keyword evidence="9 21" id="KW-0808">Transferase</keyword>
<keyword evidence="7" id="KW-0690">Ribosome biogenesis</keyword>
<comment type="cofactor">
    <cofactor evidence="1 24">
        <name>Mg(2+)</name>
        <dbReference type="ChEBI" id="CHEBI:18420"/>
    </cofactor>
</comment>
<keyword evidence="15" id="KW-0460">Magnesium</keyword>
<dbReference type="InterPro" id="IPR018934">
    <property type="entry name" value="RIO_dom"/>
</dbReference>
<dbReference type="EC" id="2.7.11.1" evidence="4 21"/>
<gene>
    <name evidence="27" type="ORF">MONAX_5E009422</name>
</gene>
<dbReference type="InterPro" id="IPR018935">
    <property type="entry name" value="RIO_kinase_CS"/>
</dbReference>
<keyword evidence="28" id="KW-1185">Reference proteome</keyword>